<feature type="chain" id="PRO_5042600861" description="Secreted protein" evidence="1">
    <location>
        <begin position="39"/>
        <end position="78"/>
    </location>
</feature>
<dbReference type="GeneID" id="85467449"/>
<dbReference type="Proteomes" id="UP001243989">
    <property type="component" value="Unassembled WGS sequence"/>
</dbReference>
<reference evidence="2" key="1">
    <citation type="submission" date="2021-06" db="EMBL/GenBank/DDBJ databases">
        <title>Comparative genomics, transcriptomics and evolutionary studies reveal genomic signatures of adaptation to plant cell wall in hemibiotrophic fungi.</title>
        <authorList>
            <consortium name="DOE Joint Genome Institute"/>
            <person name="Baroncelli R."/>
            <person name="Diaz J.F."/>
            <person name="Benocci T."/>
            <person name="Peng M."/>
            <person name="Battaglia E."/>
            <person name="Haridas S."/>
            <person name="Andreopoulos W."/>
            <person name="Labutti K."/>
            <person name="Pangilinan J."/>
            <person name="Floch G.L."/>
            <person name="Makela M.R."/>
            <person name="Henrissat B."/>
            <person name="Grigoriev I.V."/>
            <person name="Crouch J.A."/>
            <person name="De Vries R.P."/>
            <person name="Sukno S.A."/>
            <person name="Thon M.R."/>
        </authorList>
    </citation>
    <scope>NUCLEOTIDE SEQUENCE</scope>
    <source>
        <strain evidence="2">CBS 102054</strain>
    </source>
</reference>
<protein>
    <recommendedName>
        <fullName evidence="4">Secreted protein</fullName>
    </recommendedName>
</protein>
<dbReference type="RefSeq" id="XP_060446864.1">
    <property type="nucleotide sequence ID" value="XM_060582587.1"/>
</dbReference>
<accession>A0AAJ0EFJ1</accession>
<evidence type="ECO:0008006" key="4">
    <source>
        <dbReference type="Google" id="ProtNLM"/>
    </source>
</evidence>
<evidence type="ECO:0000313" key="2">
    <source>
        <dbReference type="EMBL" id="KAK1638257.1"/>
    </source>
</evidence>
<dbReference type="EMBL" id="JAHMHQ010000007">
    <property type="protein sequence ID" value="KAK1638257.1"/>
    <property type="molecule type" value="Genomic_DNA"/>
</dbReference>
<proteinExistence type="predicted"/>
<dbReference type="AlphaFoldDB" id="A0AAJ0EFJ1"/>
<feature type="signal peptide" evidence="1">
    <location>
        <begin position="1"/>
        <end position="38"/>
    </location>
</feature>
<keyword evidence="1" id="KW-0732">Signal</keyword>
<gene>
    <name evidence="2" type="ORF">BDP81DRAFT_204767</name>
</gene>
<evidence type="ECO:0000256" key="1">
    <source>
        <dbReference type="SAM" id="SignalP"/>
    </source>
</evidence>
<keyword evidence="3" id="KW-1185">Reference proteome</keyword>
<name>A0AAJ0EFJ1_9PEZI</name>
<comment type="caution">
    <text evidence="2">The sequence shown here is derived from an EMBL/GenBank/DDBJ whole genome shotgun (WGS) entry which is preliminary data.</text>
</comment>
<sequence length="78" mass="8984">MPSSYMKVAHAHRPPSGLLHPLSVLLFVPLFFHSLCHADGQKLKRSINDTIFCPLFLFAHLPRFWLTRTTQGPLRNFL</sequence>
<organism evidence="2 3">
    <name type="scientific">Colletotrichum phormii</name>
    <dbReference type="NCBI Taxonomy" id="359342"/>
    <lineage>
        <taxon>Eukaryota</taxon>
        <taxon>Fungi</taxon>
        <taxon>Dikarya</taxon>
        <taxon>Ascomycota</taxon>
        <taxon>Pezizomycotina</taxon>
        <taxon>Sordariomycetes</taxon>
        <taxon>Hypocreomycetidae</taxon>
        <taxon>Glomerellales</taxon>
        <taxon>Glomerellaceae</taxon>
        <taxon>Colletotrichum</taxon>
        <taxon>Colletotrichum acutatum species complex</taxon>
    </lineage>
</organism>
<evidence type="ECO:0000313" key="3">
    <source>
        <dbReference type="Proteomes" id="UP001243989"/>
    </source>
</evidence>